<accession>A0A131YXH1</accession>
<sequence length="617" mass="69461">MVVTMDVVTTTPTTVALGAEPGSDDAPVTACIVRCWRRFNVAVRSQALMVLWVGAVTAIFFATYCTYKYEEKHFYLRQILGVGLCLSRATAAVINFSCFMVLIPMCRTLLQILSSKLPPKFHGCVRVCVDQGVRLHVLFAATIIITSIVHSLAHLVNACNFSSYYSHDFVDINMARYPGEDPLLMILRTVPGWTGLAMVCLLVFLSVASLKCVRRSCYDLFWYSHHLLLLFLVLAIFHPLSGVLKEQVNIEEHVPGCQYMNTSRRDEIPYPEPRPDVGVCFVPPIFISQKSETWKWMLAAFALFGLDACCRLYRRRSAAKLEAVQLHGAPATFKADASAPVAATAAPSLVPAPGDDPYRDSVVELRLAKKGMIARPGQYVLLNCPKISLMEWHPFTVTSCSKGGDNTFTLHLTTSGDWTGVLRTKLVTPKVTKKSDKPAYPKLYVDGPFCSRSERIGRSAITICIAGGIGITPFVSFFNHIISSKNVLRVERLHLVWVSRSISMFATFADHLTNLHYEMWRQNLPDFFTMHLYVTQGSPHEIISNEFWQKYQLLAHRIRVGRPDWSRLFREWQTVYQRQKVAVFSCGPASLNKEIKKHCHIATLAGHKFAFYKESFA</sequence>
<dbReference type="Pfam" id="PF08030">
    <property type="entry name" value="NAD_binding_6"/>
    <property type="match status" value="1"/>
</dbReference>
<feature type="transmembrane region" description="Helical" evidence="7">
    <location>
        <begin position="220"/>
        <end position="240"/>
    </location>
</feature>
<protein>
    <submittedName>
        <fullName evidence="9">NADPH oxidase 4</fullName>
    </submittedName>
</protein>
<dbReference type="InterPro" id="IPR013130">
    <property type="entry name" value="Fe3_Rdtase_TM_dom"/>
</dbReference>
<dbReference type="GO" id="GO:0016175">
    <property type="term" value="F:superoxide-generating NAD(P)H oxidase activity"/>
    <property type="evidence" value="ECO:0007669"/>
    <property type="project" value="TreeGrafter"/>
</dbReference>
<keyword evidence="2 7" id="KW-0812">Transmembrane</keyword>
<feature type="transmembrane region" description="Helical" evidence="7">
    <location>
        <begin position="135"/>
        <end position="156"/>
    </location>
</feature>
<dbReference type="InterPro" id="IPR017927">
    <property type="entry name" value="FAD-bd_FR_type"/>
</dbReference>
<dbReference type="GO" id="GO:0006952">
    <property type="term" value="P:defense response"/>
    <property type="evidence" value="ECO:0007669"/>
    <property type="project" value="TreeGrafter"/>
</dbReference>
<dbReference type="SUPFAM" id="SSF63380">
    <property type="entry name" value="Riboflavin synthase domain-like"/>
    <property type="match status" value="1"/>
</dbReference>
<dbReference type="EMBL" id="GEDV01004664">
    <property type="protein sequence ID" value="JAP83893.1"/>
    <property type="molecule type" value="Transcribed_RNA"/>
</dbReference>
<dbReference type="PROSITE" id="PS51384">
    <property type="entry name" value="FAD_FR"/>
    <property type="match status" value="1"/>
</dbReference>
<feature type="transmembrane region" description="Helical" evidence="7">
    <location>
        <begin position="89"/>
        <end position="110"/>
    </location>
</feature>
<organism evidence="9">
    <name type="scientific">Rhipicephalus appendiculatus</name>
    <name type="common">Brown ear tick</name>
    <dbReference type="NCBI Taxonomy" id="34631"/>
    <lineage>
        <taxon>Eukaryota</taxon>
        <taxon>Metazoa</taxon>
        <taxon>Ecdysozoa</taxon>
        <taxon>Arthropoda</taxon>
        <taxon>Chelicerata</taxon>
        <taxon>Arachnida</taxon>
        <taxon>Acari</taxon>
        <taxon>Parasitiformes</taxon>
        <taxon>Ixodida</taxon>
        <taxon>Ixodoidea</taxon>
        <taxon>Ixodidae</taxon>
        <taxon>Rhipicephalinae</taxon>
        <taxon>Rhipicephalus</taxon>
        <taxon>Rhipicephalus</taxon>
    </lineage>
</organism>
<dbReference type="InterPro" id="IPR000778">
    <property type="entry name" value="Cyt_b245_heavy_chain"/>
</dbReference>
<evidence type="ECO:0000256" key="1">
    <source>
        <dbReference type="ARBA" id="ARBA00004141"/>
    </source>
</evidence>
<dbReference type="CDD" id="cd06186">
    <property type="entry name" value="NOX_Duox_like_FAD_NADP"/>
    <property type="match status" value="1"/>
</dbReference>
<comment type="subcellular location">
    <subcellularLocation>
        <location evidence="1">Membrane</location>
        <topology evidence="1">Multi-pass membrane protein</topology>
    </subcellularLocation>
</comment>
<evidence type="ECO:0000256" key="5">
    <source>
        <dbReference type="ARBA" id="ARBA00023136"/>
    </source>
</evidence>
<dbReference type="Gene3D" id="3.40.50.80">
    <property type="entry name" value="Nucleotide-binding domain of ferredoxin-NADP reductase (FNR) module"/>
    <property type="match status" value="1"/>
</dbReference>
<evidence type="ECO:0000256" key="3">
    <source>
        <dbReference type="ARBA" id="ARBA00022989"/>
    </source>
</evidence>
<dbReference type="GO" id="GO:0042554">
    <property type="term" value="P:superoxide anion generation"/>
    <property type="evidence" value="ECO:0007669"/>
    <property type="project" value="TreeGrafter"/>
</dbReference>
<dbReference type="Pfam" id="PF08022">
    <property type="entry name" value="FAD_binding_8"/>
    <property type="match status" value="1"/>
</dbReference>
<dbReference type="GO" id="GO:0043020">
    <property type="term" value="C:NADPH oxidase complex"/>
    <property type="evidence" value="ECO:0007669"/>
    <property type="project" value="TreeGrafter"/>
</dbReference>
<dbReference type="InterPro" id="IPR013121">
    <property type="entry name" value="Fe_red_NAD-bd_6"/>
</dbReference>
<keyword evidence="4" id="KW-0560">Oxidoreductase</keyword>
<dbReference type="InterPro" id="IPR050369">
    <property type="entry name" value="RBOH/FRE"/>
</dbReference>
<proteinExistence type="predicted"/>
<dbReference type="PANTHER" id="PTHR11972">
    <property type="entry name" value="NADPH OXIDASE"/>
    <property type="match status" value="1"/>
</dbReference>
<keyword evidence="5 7" id="KW-0472">Membrane</keyword>
<comment type="catalytic activity">
    <reaction evidence="6">
        <text>NADPH + 2 O2 = 2 superoxide + NADP(+) + H(+)</text>
        <dbReference type="Rhea" id="RHEA:63180"/>
        <dbReference type="ChEBI" id="CHEBI:15378"/>
        <dbReference type="ChEBI" id="CHEBI:15379"/>
        <dbReference type="ChEBI" id="CHEBI:18421"/>
        <dbReference type="ChEBI" id="CHEBI:57783"/>
        <dbReference type="ChEBI" id="CHEBI:58349"/>
    </reaction>
</comment>
<feature type="domain" description="FAD-binding FR-type" evidence="8">
    <location>
        <begin position="314"/>
        <end position="455"/>
    </location>
</feature>
<keyword evidence="3 7" id="KW-1133">Transmembrane helix</keyword>
<dbReference type="PANTHER" id="PTHR11972:SF153">
    <property type="entry name" value="SUPEROXIDE-GENERATING NADPH OXIDASE HEAVY CHAIN SUBUNIT A"/>
    <property type="match status" value="1"/>
</dbReference>
<dbReference type="InterPro" id="IPR013112">
    <property type="entry name" value="FAD-bd_8"/>
</dbReference>
<dbReference type="AlphaFoldDB" id="A0A131YXH1"/>
<reference evidence="9" key="1">
    <citation type="journal article" date="2016" name="Ticks Tick Borne Dis.">
        <title>De novo assembly and annotation of the salivary gland transcriptome of Rhipicephalus appendiculatus male and female ticks during blood feeding.</title>
        <authorList>
            <person name="de Castro M.H."/>
            <person name="de Klerk D."/>
            <person name="Pienaar R."/>
            <person name="Latif A.A."/>
            <person name="Rees D.J."/>
            <person name="Mans B.J."/>
        </authorList>
    </citation>
    <scope>NUCLEOTIDE SEQUENCE</scope>
    <source>
        <tissue evidence="9">Salivary glands</tissue>
    </source>
</reference>
<feature type="transmembrane region" description="Helical" evidence="7">
    <location>
        <begin position="47"/>
        <end position="69"/>
    </location>
</feature>
<dbReference type="InterPro" id="IPR039261">
    <property type="entry name" value="FNR_nucleotide-bd"/>
</dbReference>
<evidence type="ECO:0000256" key="4">
    <source>
        <dbReference type="ARBA" id="ARBA00023002"/>
    </source>
</evidence>
<evidence type="ECO:0000256" key="2">
    <source>
        <dbReference type="ARBA" id="ARBA00022692"/>
    </source>
</evidence>
<evidence type="ECO:0000256" key="7">
    <source>
        <dbReference type="SAM" id="Phobius"/>
    </source>
</evidence>
<dbReference type="PRINTS" id="PR00466">
    <property type="entry name" value="GP91PHOX"/>
</dbReference>
<name>A0A131YXH1_RHIAP</name>
<dbReference type="SUPFAM" id="SSF52343">
    <property type="entry name" value="Ferredoxin reductase-like, C-terminal NADP-linked domain"/>
    <property type="match status" value="1"/>
</dbReference>
<evidence type="ECO:0000313" key="9">
    <source>
        <dbReference type="EMBL" id="JAP83893.1"/>
    </source>
</evidence>
<dbReference type="Pfam" id="PF01794">
    <property type="entry name" value="Ferric_reduct"/>
    <property type="match status" value="1"/>
</dbReference>
<evidence type="ECO:0000259" key="8">
    <source>
        <dbReference type="PROSITE" id="PS51384"/>
    </source>
</evidence>
<feature type="transmembrane region" description="Helical" evidence="7">
    <location>
        <begin position="190"/>
        <end position="208"/>
    </location>
</feature>
<evidence type="ECO:0000256" key="6">
    <source>
        <dbReference type="ARBA" id="ARBA00049908"/>
    </source>
</evidence>
<dbReference type="InterPro" id="IPR017938">
    <property type="entry name" value="Riboflavin_synthase-like_b-brl"/>
</dbReference>